<comment type="caution">
    <text evidence="1">The sequence shown here is derived from an EMBL/GenBank/DDBJ whole genome shotgun (WGS) entry which is preliminary data.</text>
</comment>
<sequence length="129" mass="13827">MQIRPLVAVAEPAGTTIAATTSARAAAKEPMRVVCGMRSVSDLWLRRAPSATWQATNYDKRPSSGAGLAHRICATSDSVVVRLRLDVPLNCADGPSGRPGARRAELTAQVMTRPTQGVWTCHSWDSGQR</sequence>
<proteinExistence type="predicted"/>
<accession>A0A401UYH6</accession>
<evidence type="ECO:0000313" key="1">
    <source>
        <dbReference type="EMBL" id="GCD19580.1"/>
    </source>
</evidence>
<protein>
    <submittedName>
        <fullName evidence="1">Uncharacterized protein</fullName>
    </submittedName>
</protein>
<dbReference type="Proteomes" id="UP000288246">
    <property type="component" value="Unassembled WGS sequence"/>
</dbReference>
<keyword evidence="2" id="KW-1185">Reference proteome</keyword>
<gene>
    <name evidence="1" type="ORF">CTKZ_11420</name>
</gene>
<dbReference type="EMBL" id="BHYL01000081">
    <property type="protein sequence ID" value="GCD19580.1"/>
    <property type="molecule type" value="Genomic_DNA"/>
</dbReference>
<evidence type="ECO:0000313" key="2">
    <source>
        <dbReference type="Proteomes" id="UP000288246"/>
    </source>
</evidence>
<reference evidence="1 2" key="1">
    <citation type="submission" date="2018-11" db="EMBL/GenBank/DDBJ databases">
        <title>Draft genome sequence of Cellulomonas takizawaensis strain TKZ-21.</title>
        <authorList>
            <person name="Yamamura H."/>
            <person name="Hayashi T."/>
            <person name="Hamada M."/>
            <person name="Serisawa Y."/>
            <person name="Matsuyama K."/>
            <person name="Nakagawa Y."/>
            <person name="Otoguro M."/>
            <person name="Yanagida F."/>
            <person name="Hayakawa M."/>
        </authorList>
    </citation>
    <scope>NUCLEOTIDE SEQUENCE [LARGE SCALE GENOMIC DNA]</scope>
    <source>
        <strain evidence="1 2">TKZ-21</strain>
    </source>
</reference>
<organism evidence="1 2">
    <name type="scientific">Cellulomonas algicola</name>
    <dbReference type="NCBI Taxonomy" id="2071633"/>
    <lineage>
        <taxon>Bacteria</taxon>
        <taxon>Bacillati</taxon>
        <taxon>Actinomycetota</taxon>
        <taxon>Actinomycetes</taxon>
        <taxon>Micrococcales</taxon>
        <taxon>Cellulomonadaceae</taxon>
        <taxon>Cellulomonas</taxon>
    </lineage>
</organism>
<name>A0A401UYH6_9CELL</name>
<dbReference type="AlphaFoldDB" id="A0A401UYH6"/>